<gene>
    <name evidence="2" type="ORF">F4Y08_06810</name>
</gene>
<dbReference type="AlphaFoldDB" id="A0A6B1DTA4"/>
<keyword evidence="1" id="KW-0732">Signal</keyword>
<dbReference type="EMBL" id="VXPY01000043">
    <property type="protein sequence ID" value="MYD90035.1"/>
    <property type="molecule type" value="Genomic_DNA"/>
</dbReference>
<accession>A0A6B1DTA4</accession>
<dbReference type="PANTHER" id="PTHR43649">
    <property type="entry name" value="ARABINOSE-BINDING PROTEIN-RELATED"/>
    <property type="match status" value="1"/>
</dbReference>
<dbReference type="Gene3D" id="3.40.190.10">
    <property type="entry name" value="Periplasmic binding protein-like II"/>
    <property type="match status" value="1"/>
</dbReference>
<dbReference type="PANTHER" id="PTHR43649:SF12">
    <property type="entry name" value="DIACETYLCHITOBIOSE BINDING PROTEIN DASA"/>
    <property type="match status" value="1"/>
</dbReference>
<dbReference type="Pfam" id="PF13416">
    <property type="entry name" value="SBP_bac_8"/>
    <property type="match status" value="1"/>
</dbReference>
<name>A0A6B1DTA4_9CHLR</name>
<dbReference type="InterPro" id="IPR006059">
    <property type="entry name" value="SBP"/>
</dbReference>
<comment type="caution">
    <text evidence="2">The sequence shown here is derived from an EMBL/GenBank/DDBJ whole genome shotgun (WGS) entry which is preliminary data.</text>
</comment>
<dbReference type="InterPro" id="IPR050490">
    <property type="entry name" value="Bact_solute-bd_prot1"/>
</dbReference>
<feature type="signal peptide" evidence="1">
    <location>
        <begin position="1"/>
        <end position="25"/>
    </location>
</feature>
<evidence type="ECO:0000313" key="2">
    <source>
        <dbReference type="EMBL" id="MYD90035.1"/>
    </source>
</evidence>
<dbReference type="SUPFAM" id="SSF53850">
    <property type="entry name" value="Periplasmic binding protein-like II"/>
    <property type="match status" value="1"/>
</dbReference>
<protein>
    <submittedName>
        <fullName evidence="2">Extracellular solute-binding protein</fullName>
    </submittedName>
</protein>
<organism evidence="2">
    <name type="scientific">Caldilineaceae bacterium SB0662_bin_9</name>
    <dbReference type="NCBI Taxonomy" id="2605258"/>
    <lineage>
        <taxon>Bacteria</taxon>
        <taxon>Bacillati</taxon>
        <taxon>Chloroflexota</taxon>
        <taxon>Caldilineae</taxon>
        <taxon>Caldilineales</taxon>
        <taxon>Caldilineaceae</taxon>
    </lineage>
</organism>
<proteinExistence type="predicted"/>
<dbReference type="InterPro" id="IPR006311">
    <property type="entry name" value="TAT_signal"/>
</dbReference>
<sequence length="494" mass="55634">MHDTRLTRRSFLRLGAGMAATAAVAACAPAGQADSDMPSDMGPVVEIGTIEVPDNVFDLSNAATGIPYVQKDSINHGEPITLEYWEWALDRYEYELGWAEEYMKLYPNVTINVSNQSWGEYWTKLTVNVPAGQGPALWHMHTSQLTEFCDGGLMDPMPEHVANRKFLDDNWVAFSEGAMDCPTGTPGSRHFLPMGTMMPVMYINTRLWEEEGFSVDEPPKSWSDLRTVAKALTRYDNQDRIVRAGFQADWPTFHKNGCYQQGRYLFTQDGKRTQINNQESRNALQFIKDLHEVDRVVDPEMPSRLDSFTSETAAIIADFSWVTSVLRRNNPDLEWFAAPIPTFDGTFQPAYGNIRFAVEAVVNPYAPEAEKAVAWDFWHFLYSSDHRVAHTVALRNGFIPPYNKLIDLPEVQEDQVANVISGAVEWGIVNDTPAVYNVGINDALIGPILVGGTEIDDAMAQAEQFIDAELAQREDWNIIERNYKHANLMIPDQP</sequence>
<reference evidence="2" key="1">
    <citation type="submission" date="2019-09" db="EMBL/GenBank/DDBJ databases">
        <title>Characterisation of the sponge microbiome using genome-centric metagenomics.</title>
        <authorList>
            <person name="Engelberts J.P."/>
            <person name="Robbins S.J."/>
            <person name="De Goeij J.M."/>
            <person name="Aranda M."/>
            <person name="Bell S.C."/>
            <person name="Webster N.S."/>
        </authorList>
    </citation>
    <scope>NUCLEOTIDE SEQUENCE</scope>
    <source>
        <strain evidence="2">SB0662_bin_9</strain>
    </source>
</reference>
<feature type="chain" id="PRO_5025673405" evidence="1">
    <location>
        <begin position="26"/>
        <end position="494"/>
    </location>
</feature>
<dbReference type="PROSITE" id="PS51318">
    <property type="entry name" value="TAT"/>
    <property type="match status" value="1"/>
</dbReference>
<dbReference type="PROSITE" id="PS51257">
    <property type="entry name" value="PROKAR_LIPOPROTEIN"/>
    <property type="match status" value="1"/>
</dbReference>
<evidence type="ECO:0000256" key="1">
    <source>
        <dbReference type="SAM" id="SignalP"/>
    </source>
</evidence>